<evidence type="ECO:0000313" key="3">
    <source>
        <dbReference type="Proteomes" id="UP000191040"/>
    </source>
</evidence>
<organism evidence="2 3">
    <name type="scientific">Aeromicrobium choanae</name>
    <dbReference type="NCBI Taxonomy" id="1736691"/>
    <lineage>
        <taxon>Bacteria</taxon>
        <taxon>Bacillati</taxon>
        <taxon>Actinomycetota</taxon>
        <taxon>Actinomycetes</taxon>
        <taxon>Propionibacteriales</taxon>
        <taxon>Nocardioidaceae</taxon>
        <taxon>Aeromicrobium</taxon>
    </lineage>
</organism>
<dbReference type="OrthoDB" id="5404822at2"/>
<keyword evidence="3" id="KW-1185">Reference proteome</keyword>
<dbReference type="RefSeq" id="WP_078700853.1">
    <property type="nucleotide sequence ID" value="NZ_LT796768.1"/>
</dbReference>
<dbReference type="InterPro" id="IPR017850">
    <property type="entry name" value="Alkaline_phosphatase_core_sf"/>
</dbReference>
<dbReference type="EMBL" id="LT796768">
    <property type="protein sequence ID" value="SKB09893.1"/>
    <property type="molecule type" value="Genomic_DNA"/>
</dbReference>
<evidence type="ECO:0000256" key="1">
    <source>
        <dbReference type="SAM" id="Phobius"/>
    </source>
</evidence>
<feature type="transmembrane region" description="Helical" evidence="1">
    <location>
        <begin position="88"/>
        <end position="109"/>
    </location>
</feature>
<dbReference type="SUPFAM" id="SSF53649">
    <property type="entry name" value="Alkaline phosphatase-like"/>
    <property type="match status" value="1"/>
</dbReference>
<dbReference type="Gene3D" id="3.40.720.10">
    <property type="entry name" value="Alkaline Phosphatase, subunit A"/>
    <property type="match status" value="1"/>
</dbReference>
<feature type="transmembrane region" description="Helical" evidence="1">
    <location>
        <begin position="29"/>
        <end position="48"/>
    </location>
</feature>
<feature type="transmembrane region" description="Helical" evidence="1">
    <location>
        <begin position="60"/>
        <end position="82"/>
    </location>
</feature>
<dbReference type="STRING" id="1736691.SAMN06295964_2962"/>
<proteinExistence type="predicted"/>
<evidence type="ECO:0000313" key="2">
    <source>
        <dbReference type="EMBL" id="SKB09893.1"/>
    </source>
</evidence>
<keyword evidence="1" id="KW-0812">Transmembrane</keyword>
<keyword evidence="1" id="KW-1133">Transmembrane helix</keyword>
<dbReference type="Proteomes" id="UP000191040">
    <property type="component" value="Chromosome I"/>
</dbReference>
<accession>A0A1T4Z7R7</accession>
<reference evidence="3" key="1">
    <citation type="submission" date="2017-02" db="EMBL/GenBank/DDBJ databases">
        <authorList>
            <person name="Varghese N."/>
            <person name="Submissions S."/>
        </authorList>
    </citation>
    <scope>NUCLEOTIDE SEQUENCE [LARGE SCALE GENOMIC DNA]</scope>
    <source>
        <strain evidence="3">9H-4</strain>
    </source>
</reference>
<gene>
    <name evidence="2" type="ORF">SAMN06295964_2962</name>
</gene>
<feature type="transmembrane region" description="Helical" evidence="1">
    <location>
        <begin position="121"/>
        <end position="138"/>
    </location>
</feature>
<keyword evidence="1" id="KW-0472">Membrane</keyword>
<sequence>MSQTTPVGWADAPVTAQRRSRWVPRVPDLLQALWSVVVTGVAVTLGLLAVGEEVYDELELVLVVMVAMFLVDVVLATPLRVLASRGSVLLAMALGLGAQVLVLGAAISAGARANLTVGDTVVVLLVASAVMAVGRWFSGATDSGYVVGAATARTSRALRSRTDPDGRGMLIVQLDGLALPVLRRAIAGGQAPNIARWIGSSHTLSGWWATIPCTTPASMAGFLHGSPDVPAFRWWDRRSGRLLAAGNPADSRLVESRFPPDSGLLTEGSAISTTYTGGSSRAFLTISKATRARDLGSGSAYLSFFIRPFLLPGALVMTIGEVLKELHQGYRQRARDVQPRIPRKGGYVVLRGVTNVLLRKLNLSLVAEEMASGSPMIFVDFVDYDEIAHHAGPERPEAMRAIEGLDGVLAALEDVARSVATPYDLVLVSDHGQSLGAPFSQLTGSSFPDHVAALMRPDRGGASLLTTTGGGEELGPLNALASSVVGEGKRRPEKVVSDSADPEVVVTGGGNLGMVWFPRRDSRPTLAEVDAAWPRLVPGLLASPGVGLVLATDEAGAPLVLGPDGTRGLGPDGGSTGNDPLRGYPSRTAHDLARLHALEDAGDLVVISTVDELGGIHAFEGQVGSHGGIGGPQNHAVLIHPREWKIDPELVEHVPELGDSPVIVGAWNVHRQLRTWAAKA</sequence>
<name>A0A1T4Z7R7_9ACTN</name>
<dbReference type="AlphaFoldDB" id="A0A1T4Z7R7"/>
<protein>
    <submittedName>
        <fullName evidence="2">Type I phosphodiesterase / nucleotide pyrophosphatase</fullName>
    </submittedName>
</protein>